<evidence type="ECO:0000313" key="6">
    <source>
        <dbReference type="Ensembl" id="ENSMAMP00000003824.2"/>
    </source>
</evidence>
<dbReference type="AlphaFoldDB" id="A0A3Q3L239"/>
<dbReference type="InterPro" id="IPR038811">
    <property type="entry name" value="CDCP1"/>
</dbReference>
<keyword evidence="7" id="KW-1185">Reference proteome</keyword>
<keyword evidence="1" id="KW-1133">Transmembrane helix</keyword>
<feature type="domain" description="CDCP1 second and fifth CUB" evidence="5">
    <location>
        <begin position="789"/>
        <end position="879"/>
    </location>
</feature>
<proteinExistence type="predicted"/>
<organism evidence="6 7">
    <name type="scientific">Mastacembelus armatus</name>
    <name type="common">zig-zag eel</name>
    <dbReference type="NCBI Taxonomy" id="205130"/>
    <lineage>
        <taxon>Eukaryota</taxon>
        <taxon>Metazoa</taxon>
        <taxon>Chordata</taxon>
        <taxon>Craniata</taxon>
        <taxon>Vertebrata</taxon>
        <taxon>Euteleostomi</taxon>
        <taxon>Actinopterygii</taxon>
        <taxon>Neopterygii</taxon>
        <taxon>Teleostei</taxon>
        <taxon>Neoteleostei</taxon>
        <taxon>Acanthomorphata</taxon>
        <taxon>Anabantaria</taxon>
        <taxon>Synbranchiformes</taxon>
        <taxon>Mastacembelidae</taxon>
        <taxon>Mastacembelus</taxon>
    </lineage>
</organism>
<evidence type="ECO:0000256" key="2">
    <source>
        <dbReference type="SAM" id="SignalP"/>
    </source>
</evidence>
<dbReference type="Pfam" id="PF23665">
    <property type="entry name" value="CDCP1_CUB_6"/>
    <property type="match status" value="2"/>
</dbReference>
<dbReference type="Proteomes" id="UP000261640">
    <property type="component" value="Unplaced"/>
</dbReference>
<feature type="domain" description="CDCP1 second and fifth CUB" evidence="5">
    <location>
        <begin position="105"/>
        <end position="208"/>
    </location>
</feature>
<feature type="domain" description="CDCP1 third and sixth CUB" evidence="3">
    <location>
        <begin position="893"/>
        <end position="1005"/>
    </location>
</feature>
<dbReference type="GeneID" id="113125910"/>
<evidence type="ECO:0000259" key="5">
    <source>
        <dbReference type="Pfam" id="PF23668"/>
    </source>
</evidence>
<dbReference type="InterPro" id="IPR056268">
    <property type="entry name" value="CUB_CDCP1_1st"/>
</dbReference>
<protein>
    <recommendedName>
        <fullName evidence="8">CUB domain containing protein 1a</fullName>
    </recommendedName>
</protein>
<dbReference type="Pfam" id="PF23668">
    <property type="entry name" value="CUB_CDCP1_2"/>
    <property type="match status" value="4"/>
</dbReference>
<dbReference type="PANTHER" id="PTHR14477:SF1">
    <property type="entry name" value="CUB DOMAIN-CONTAINING PROTEIN 1"/>
    <property type="match status" value="1"/>
</dbReference>
<evidence type="ECO:0000256" key="1">
    <source>
        <dbReference type="SAM" id="Phobius"/>
    </source>
</evidence>
<feature type="domain" description="CDCP1 third and sixth CUB" evidence="3">
    <location>
        <begin position="595"/>
        <end position="689"/>
    </location>
</feature>
<evidence type="ECO:0008006" key="8">
    <source>
        <dbReference type="Google" id="ProtNLM"/>
    </source>
</evidence>
<feature type="domain" description="CDCP1 first CUB" evidence="4">
    <location>
        <begin position="25"/>
        <end position="98"/>
    </location>
</feature>
<dbReference type="GeneTree" id="ENSGT00390000010209"/>
<evidence type="ECO:0000259" key="4">
    <source>
        <dbReference type="Pfam" id="PF23667"/>
    </source>
</evidence>
<dbReference type="InterPro" id="IPR056269">
    <property type="entry name" value="CUB_CDCP1_2nd_5th"/>
</dbReference>
<feature type="domain" description="CDCP1 second and fifth CUB" evidence="5">
    <location>
        <begin position="291"/>
        <end position="396"/>
    </location>
</feature>
<evidence type="ECO:0000259" key="3">
    <source>
        <dbReference type="Pfam" id="PF23665"/>
    </source>
</evidence>
<feature type="domain" description="CDCP1 first CUB" evidence="4">
    <location>
        <begin position="214"/>
        <end position="284"/>
    </location>
</feature>
<dbReference type="InParanoid" id="A0A3Q3L239"/>
<feature type="domain" description="CDCP1 second and fifth CUB" evidence="5">
    <location>
        <begin position="483"/>
        <end position="583"/>
    </location>
</feature>
<keyword evidence="2" id="KW-0732">Signal</keyword>
<feature type="signal peptide" evidence="2">
    <location>
        <begin position="1"/>
        <end position="23"/>
    </location>
</feature>
<sequence length="1202" mass="132298">MRLCATCALCGLLFLTLFDSSECLQTVVRPDKGSNVMVSTELPVDQCAVCIVSGVNDTQTSCHSSVSVQPENELSLLFKCSQLLEQSYTVTITRTVECTKDSCSPATLATQPSTLTEFTRTFIWELKAPEKTVVSLDILGEGLKETSRPCADGYQYLVATSTTNSKGRTQYCRGGSVTRLDLPNQATVSLQVKPKAQVESVMFQASAGPIKGLSMVVTIDSRTTVVITRDPVEPECNLCSLDGSTSTCSPTETTLTTAENLSLEFSCPKPQDIYRVKMTKKIECTTSSCTPSAGEADPNLFKDFKRSITWDISVPERTVLSLDFPGNGLKEISGAANCQDGYQYSVSITKSDGNIKTNYYCKGGTVSHLDLLGATTVTVEVPKGGDLDQSVFSVKATPRGSRTMNVTPDPNTIVTISRLTSEPDCSVCMHKAPKQICKPKILQIRDPSNTFVEFTCPEPQDIFSVEINRIIDCTGTSCSGNIVQSSLFPDFNRTFTWDLKVLSNRAFQLDFPEIGMRQIGREDTCPNEHTYSIITYLRTGPALIGNFCEGGPVTSILAIYKGRVSLLVPAGRELKPVDFKLNVGPETSMLATVKVNLPRGVSNTDFLTARYPGGFPDNHQMQWDFTVPPMHNYTVHFREHTAPECLNKEVDVEYQKEDKKVTSLSLTDPQPEHQQGNFRMVLRNCETNTTLPGLTLNYRVSVMRSGHPVLCTVDLTQQPGLSLQIEKVASDSLCEISIDSKVVEKINVAAGTKSILSFLDCLNEDMRLTASEVIRCRNVRSCSVTSLTVPKLDSCLPMPLDSFTWYLGIAQDSTVSLMSPTGGLHQSLPGQECNQAASVSVAEDGVSVGDFCFNGIIEKVQMRANVSITATAHTLSKTSGPFLNISFSQEIPETIIYKVSPLTSSPALLATPSWPKGMQPSATVSWIVNLPSQYQAELQFNVSQPKCLEGHTSMMVKMLGYEEELFSRREDEGIVDKLVVPGSFYLNMSNCEAHERHFSVLTKIVLQKTTNLLAIILGIVGAILLLVIILVVVCVVRKKKKERMNKESSIYIGKGDIFRPSDRHFTKTRSDNDSHVYTSIDDTLVYSHLLDGPSFTDGVPDHYKGIQADSYQTFTGPKDRQFPVIKEPDPDPEMDNMFLAPSDTFIPSRPRTPIDRQDSLGFQDRRMVDNELYTFKSTGDINTIRLSSLDLTPQPPITEEAL</sequence>
<feature type="transmembrane region" description="Helical" evidence="1">
    <location>
        <begin position="1012"/>
        <end position="1036"/>
    </location>
</feature>
<dbReference type="CTD" id="560859"/>
<keyword evidence="1" id="KW-0472">Membrane</keyword>
<dbReference type="Pfam" id="PF23667">
    <property type="entry name" value="CUB_CDCP1_1"/>
    <property type="match status" value="3"/>
</dbReference>
<dbReference type="Ensembl" id="ENSMAMT00000003914.2">
    <property type="protein sequence ID" value="ENSMAMP00000003824.2"/>
    <property type="gene ID" value="ENSMAMG00000002576.2"/>
</dbReference>
<accession>A0A3Q3L239</accession>
<dbReference type="FunCoup" id="A0A3Q3L239">
    <property type="interactions" value="1168"/>
</dbReference>
<name>A0A3Q3L239_9TELE</name>
<reference evidence="6" key="2">
    <citation type="submission" date="2025-09" db="UniProtKB">
        <authorList>
            <consortium name="Ensembl"/>
        </authorList>
    </citation>
    <scope>IDENTIFICATION</scope>
</reference>
<keyword evidence="1" id="KW-0812">Transmembrane</keyword>
<evidence type="ECO:0000313" key="7">
    <source>
        <dbReference type="Proteomes" id="UP000261640"/>
    </source>
</evidence>
<dbReference type="InterPro" id="IPR056266">
    <property type="entry name" value="CDCP1_CUB_3rd_6th"/>
</dbReference>
<dbReference type="OrthoDB" id="8960034at2759"/>
<dbReference type="PANTHER" id="PTHR14477">
    <property type="entry name" value="CUB DOMAIN-CONTAINING PROTEIN 1"/>
    <property type="match status" value="1"/>
</dbReference>
<reference evidence="6" key="1">
    <citation type="submission" date="2025-08" db="UniProtKB">
        <authorList>
            <consortium name="Ensembl"/>
        </authorList>
    </citation>
    <scope>IDENTIFICATION</scope>
</reference>
<feature type="domain" description="CDCP1 first CUB" evidence="4">
    <location>
        <begin position="402"/>
        <end position="473"/>
    </location>
</feature>
<feature type="chain" id="PRO_5030080972" description="CUB domain containing protein 1a" evidence="2">
    <location>
        <begin position="24"/>
        <end position="1202"/>
    </location>
</feature>
<dbReference type="RefSeq" id="XP_026155330.1">
    <property type="nucleotide sequence ID" value="XM_026299545.1"/>
</dbReference>